<gene>
    <name evidence="5" type="ORF">SDC9_127162</name>
</gene>
<comment type="caution">
    <text evidence="5">The sequence shown here is derived from an EMBL/GenBank/DDBJ whole genome shotgun (WGS) entry which is preliminary data.</text>
</comment>
<keyword evidence="1" id="KW-0479">Metal-binding</keyword>
<dbReference type="SFLD" id="SFLDS00029">
    <property type="entry name" value="Radical_SAM"/>
    <property type="match status" value="1"/>
</dbReference>
<dbReference type="GO" id="GO:0003824">
    <property type="term" value="F:catalytic activity"/>
    <property type="evidence" value="ECO:0007669"/>
    <property type="project" value="InterPro"/>
</dbReference>
<keyword evidence="2" id="KW-0408">Iron</keyword>
<dbReference type="PANTHER" id="PTHR43432:SF5">
    <property type="entry name" value="ELP3_MIAA_NIFB-LIKE RADICAL SAM CORE DOMAIN-CONTAINING PROTEIN"/>
    <property type="match status" value="1"/>
</dbReference>
<keyword evidence="3" id="KW-0411">Iron-sulfur</keyword>
<dbReference type="Gene3D" id="3.80.30.30">
    <property type="match status" value="1"/>
</dbReference>
<dbReference type="GO" id="GO:0051536">
    <property type="term" value="F:iron-sulfur cluster binding"/>
    <property type="evidence" value="ECO:0007669"/>
    <property type="project" value="UniProtKB-KW"/>
</dbReference>
<proteinExistence type="predicted"/>
<sequence length="294" mass="33815">MELIPAKQILSQRTYNENWFGTNYNMNIYKGCSHGCIYCDSRSECYGIESFDKVRGKDKAIDIINTELKAKRKKGVIGTGAMSDPYNPLEKEYYYTRKALELIDLYNFGVAIATKSELITRDIDILKSITTHSPVIVKITITTTEDALGKKIEPKASLPSKRFEAIKRLSENGIFAGILLMPVLPFIADNEKNIINIINQASDSGAKFIYPYFGVTLRQGQREYFYSKLDENFKGIKNKYVEEYGFSYECSSVRSKELWKIFKTECDKRGILYKMSDIIKAYQSPYEKEQLSFF</sequence>
<dbReference type="InterPro" id="IPR006638">
    <property type="entry name" value="Elp3/MiaA/NifB-like_rSAM"/>
</dbReference>
<evidence type="ECO:0000256" key="3">
    <source>
        <dbReference type="ARBA" id="ARBA00023014"/>
    </source>
</evidence>
<dbReference type="InterPro" id="IPR058240">
    <property type="entry name" value="rSAM_sf"/>
</dbReference>
<dbReference type="InterPro" id="IPR040086">
    <property type="entry name" value="MJ0683-like"/>
</dbReference>
<dbReference type="InterPro" id="IPR007197">
    <property type="entry name" value="rSAM"/>
</dbReference>
<dbReference type="EMBL" id="VSSQ01029829">
    <property type="protein sequence ID" value="MPM80116.1"/>
    <property type="molecule type" value="Genomic_DNA"/>
</dbReference>
<dbReference type="Pfam" id="PF04055">
    <property type="entry name" value="Radical_SAM"/>
    <property type="match status" value="1"/>
</dbReference>
<dbReference type="AlphaFoldDB" id="A0A645CSM1"/>
<name>A0A645CSM1_9ZZZZ</name>
<dbReference type="CDD" id="cd01335">
    <property type="entry name" value="Radical_SAM"/>
    <property type="match status" value="1"/>
</dbReference>
<evidence type="ECO:0000256" key="2">
    <source>
        <dbReference type="ARBA" id="ARBA00023004"/>
    </source>
</evidence>
<evidence type="ECO:0000313" key="5">
    <source>
        <dbReference type="EMBL" id="MPM80116.1"/>
    </source>
</evidence>
<dbReference type="PANTHER" id="PTHR43432">
    <property type="entry name" value="SLR0285 PROTEIN"/>
    <property type="match status" value="1"/>
</dbReference>
<protein>
    <recommendedName>
        <fullName evidence="4">Elp3/MiaA/NifB-like radical SAM core domain-containing protein</fullName>
    </recommendedName>
</protein>
<dbReference type="SFLD" id="SFLDG01084">
    <property type="entry name" value="Uncharacterised_Radical_SAM_Su"/>
    <property type="match status" value="1"/>
</dbReference>
<feature type="domain" description="Elp3/MiaA/NifB-like radical SAM core" evidence="4">
    <location>
        <begin position="22"/>
        <end position="243"/>
    </location>
</feature>
<dbReference type="SUPFAM" id="SSF102114">
    <property type="entry name" value="Radical SAM enzymes"/>
    <property type="match status" value="1"/>
</dbReference>
<reference evidence="5" key="1">
    <citation type="submission" date="2019-08" db="EMBL/GenBank/DDBJ databases">
        <authorList>
            <person name="Kucharzyk K."/>
            <person name="Murdoch R.W."/>
            <person name="Higgins S."/>
            <person name="Loffler F."/>
        </authorList>
    </citation>
    <scope>NUCLEOTIDE SEQUENCE</scope>
</reference>
<dbReference type="GO" id="GO:0046872">
    <property type="term" value="F:metal ion binding"/>
    <property type="evidence" value="ECO:0007669"/>
    <property type="project" value="UniProtKB-KW"/>
</dbReference>
<evidence type="ECO:0000259" key="4">
    <source>
        <dbReference type="SMART" id="SM00729"/>
    </source>
</evidence>
<accession>A0A645CSM1</accession>
<dbReference type="SMART" id="SM00729">
    <property type="entry name" value="Elp3"/>
    <property type="match status" value="1"/>
</dbReference>
<evidence type="ECO:0000256" key="1">
    <source>
        <dbReference type="ARBA" id="ARBA00022723"/>
    </source>
</evidence>
<organism evidence="5">
    <name type="scientific">bioreactor metagenome</name>
    <dbReference type="NCBI Taxonomy" id="1076179"/>
    <lineage>
        <taxon>unclassified sequences</taxon>
        <taxon>metagenomes</taxon>
        <taxon>ecological metagenomes</taxon>
    </lineage>
</organism>